<dbReference type="EMBL" id="CP081958">
    <property type="protein sequence ID" value="QZP37065.1"/>
    <property type="molecule type" value="Genomic_DNA"/>
</dbReference>
<sequence>MKDRSVHATIVENLEQPGSRTKDRLVEALAEEYDEVDVKHALGDLLVEGVVEEHPEIDSAYVLAEE</sequence>
<gene>
    <name evidence="1" type="ORF">K6T50_12305</name>
</gene>
<evidence type="ECO:0000313" key="1">
    <source>
        <dbReference type="EMBL" id="QZP37065.1"/>
    </source>
</evidence>
<dbReference type="GeneID" id="67178937"/>
<reference evidence="1 2" key="1">
    <citation type="journal article" date="2021" name="Int. J. Syst. Evol. Microbiol.">
        <title>Halobaculum halophilum sp. nov. and Halobaculum salinum sp. nov., isolated from salt lake and saline soil.</title>
        <authorList>
            <person name="Cui H.L."/>
            <person name="Shi X.W."/>
            <person name="Yin X.M."/>
            <person name="Yang X.Y."/>
            <person name="Hou J."/>
            <person name="Zhu L."/>
        </authorList>
    </citation>
    <scope>NUCLEOTIDE SEQUENCE [LARGE SCALE GENOMIC DNA]</scope>
    <source>
        <strain evidence="1 2">NBRC 109044</strain>
    </source>
</reference>
<dbReference type="Proteomes" id="UP000826254">
    <property type="component" value="Chromosome"/>
</dbReference>
<proteinExistence type="predicted"/>
<dbReference type="RefSeq" id="WP_222606880.1">
    <property type="nucleotide sequence ID" value="NZ_CP081958.1"/>
</dbReference>
<evidence type="ECO:0000313" key="2">
    <source>
        <dbReference type="Proteomes" id="UP000826254"/>
    </source>
</evidence>
<accession>A0A8T8WB60</accession>
<name>A0A8T8WB60_9EURY</name>
<organism evidence="1 2">
    <name type="scientific">Halobaculum magnesiiphilum</name>
    <dbReference type="NCBI Taxonomy" id="1017351"/>
    <lineage>
        <taxon>Archaea</taxon>
        <taxon>Methanobacteriati</taxon>
        <taxon>Methanobacteriota</taxon>
        <taxon>Stenosarchaea group</taxon>
        <taxon>Halobacteria</taxon>
        <taxon>Halobacteriales</taxon>
        <taxon>Haloferacaceae</taxon>
        <taxon>Halobaculum</taxon>
    </lineage>
</organism>
<dbReference type="AlphaFoldDB" id="A0A8T8WB60"/>
<keyword evidence="2" id="KW-1185">Reference proteome</keyword>
<protein>
    <submittedName>
        <fullName evidence="1">Uncharacterized protein</fullName>
    </submittedName>
</protein>
<dbReference type="KEGG" id="hmp:K6T50_12305"/>